<name>A0ABP6U986_9ACTN</name>
<evidence type="ECO:0000256" key="1">
    <source>
        <dbReference type="SAM" id="MobiDB-lite"/>
    </source>
</evidence>
<feature type="compositionally biased region" description="Polar residues" evidence="1">
    <location>
        <begin position="1"/>
        <end position="12"/>
    </location>
</feature>
<reference evidence="3" key="1">
    <citation type="journal article" date="2019" name="Int. J. Syst. Evol. Microbiol.">
        <title>The Global Catalogue of Microorganisms (GCM) 10K type strain sequencing project: providing services to taxonomists for standard genome sequencing and annotation.</title>
        <authorList>
            <consortium name="The Broad Institute Genomics Platform"/>
            <consortium name="The Broad Institute Genome Sequencing Center for Infectious Disease"/>
            <person name="Wu L."/>
            <person name="Ma J."/>
        </authorList>
    </citation>
    <scope>NUCLEOTIDE SEQUENCE [LARGE SCALE GENOMIC DNA]</scope>
    <source>
        <strain evidence="3">JCM 4816</strain>
    </source>
</reference>
<feature type="region of interest" description="Disordered" evidence="1">
    <location>
        <begin position="1"/>
        <end position="68"/>
    </location>
</feature>
<organism evidence="2 3">
    <name type="scientific">Streptomyces prasinosporus</name>
    <dbReference type="NCBI Taxonomy" id="68256"/>
    <lineage>
        <taxon>Bacteria</taxon>
        <taxon>Bacillati</taxon>
        <taxon>Actinomycetota</taxon>
        <taxon>Actinomycetes</taxon>
        <taxon>Kitasatosporales</taxon>
        <taxon>Streptomycetaceae</taxon>
        <taxon>Streptomyces</taxon>
        <taxon>Streptomyces albogriseolus group</taxon>
    </lineage>
</organism>
<evidence type="ECO:0000313" key="2">
    <source>
        <dbReference type="EMBL" id="GAA3503288.1"/>
    </source>
</evidence>
<accession>A0ABP6U986</accession>
<keyword evidence="3" id="KW-1185">Reference proteome</keyword>
<dbReference type="Proteomes" id="UP001501455">
    <property type="component" value="Unassembled WGS sequence"/>
</dbReference>
<feature type="compositionally biased region" description="Gly residues" evidence="1">
    <location>
        <begin position="45"/>
        <end position="54"/>
    </location>
</feature>
<proteinExistence type="predicted"/>
<protein>
    <submittedName>
        <fullName evidence="2">Uncharacterized protein</fullName>
    </submittedName>
</protein>
<dbReference type="EMBL" id="BAAAXF010000074">
    <property type="protein sequence ID" value="GAA3503288.1"/>
    <property type="molecule type" value="Genomic_DNA"/>
</dbReference>
<comment type="caution">
    <text evidence="2">The sequence shown here is derived from an EMBL/GenBank/DDBJ whole genome shotgun (WGS) entry which is preliminary data.</text>
</comment>
<evidence type="ECO:0000313" key="3">
    <source>
        <dbReference type="Proteomes" id="UP001501455"/>
    </source>
</evidence>
<gene>
    <name evidence="2" type="ORF">GCM10019016_103980</name>
</gene>
<sequence length="68" mass="6802">MAEWTSGQQPPGVSTPDVVDAGVQHEEDPAQGLAVRHHGRPATGFGPGSGGNGSMSGHSSSGTIHGRD</sequence>